<dbReference type="SUPFAM" id="SSF46689">
    <property type="entry name" value="Homeodomain-like"/>
    <property type="match status" value="2"/>
</dbReference>
<keyword evidence="3" id="KW-0804">Transcription</keyword>
<dbReference type="RefSeq" id="WP_379664321.1">
    <property type="nucleotide sequence ID" value="NZ_JBHUDG010000051.1"/>
</dbReference>
<dbReference type="InterPro" id="IPR020449">
    <property type="entry name" value="Tscrpt_reg_AraC-type_HTH"/>
</dbReference>
<protein>
    <submittedName>
        <fullName evidence="5">AraC family transcriptional regulator</fullName>
    </submittedName>
</protein>
<evidence type="ECO:0000259" key="4">
    <source>
        <dbReference type="PROSITE" id="PS01124"/>
    </source>
</evidence>
<comment type="caution">
    <text evidence="5">The sequence shown here is derived from an EMBL/GenBank/DDBJ whole genome shotgun (WGS) entry which is preliminary data.</text>
</comment>
<dbReference type="PANTHER" id="PTHR43280:SF30">
    <property type="entry name" value="MMSAB OPERON REGULATORY PROTEIN"/>
    <property type="match status" value="1"/>
</dbReference>
<evidence type="ECO:0000256" key="2">
    <source>
        <dbReference type="ARBA" id="ARBA00023125"/>
    </source>
</evidence>
<dbReference type="InterPro" id="IPR018060">
    <property type="entry name" value="HTH_AraC"/>
</dbReference>
<keyword evidence="2" id="KW-0238">DNA-binding</keyword>
<dbReference type="Proteomes" id="UP001597118">
    <property type="component" value="Unassembled WGS sequence"/>
</dbReference>
<keyword evidence="1" id="KW-0805">Transcription regulation</keyword>
<dbReference type="InterPro" id="IPR003313">
    <property type="entry name" value="AraC-bd"/>
</dbReference>
<accession>A0ABW4IJ00</accession>
<dbReference type="PANTHER" id="PTHR43280">
    <property type="entry name" value="ARAC-FAMILY TRANSCRIPTIONAL REGULATOR"/>
    <property type="match status" value="1"/>
</dbReference>
<dbReference type="CDD" id="cd06986">
    <property type="entry name" value="cupin_MmsR-like_N"/>
    <property type="match status" value="1"/>
</dbReference>
<dbReference type="Gene3D" id="1.10.10.60">
    <property type="entry name" value="Homeodomain-like"/>
    <property type="match status" value="2"/>
</dbReference>
<dbReference type="Pfam" id="PF12833">
    <property type="entry name" value="HTH_18"/>
    <property type="match status" value="1"/>
</dbReference>
<dbReference type="SMART" id="SM00342">
    <property type="entry name" value="HTH_ARAC"/>
    <property type="match status" value="1"/>
</dbReference>
<evidence type="ECO:0000313" key="5">
    <source>
        <dbReference type="EMBL" id="MFD1631999.1"/>
    </source>
</evidence>
<reference evidence="6" key="1">
    <citation type="journal article" date="2019" name="Int. J. Syst. Evol. Microbiol.">
        <title>The Global Catalogue of Microorganisms (GCM) 10K type strain sequencing project: providing services to taxonomists for standard genome sequencing and annotation.</title>
        <authorList>
            <consortium name="The Broad Institute Genomics Platform"/>
            <consortium name="The Broad Institute Genome Sequencing Center for Infectious Disease"/>
            <person name="Wu L."/>
            <person name="Ma J."/>
        </authorList>
    </citation>
    <scope>NUCLEOTIDE SEQUENCE [LARGE SCALE GENOMIC DNA]</scope>
    <source>
        <strain evidence="6">CCUG 53762</strain>
    </source>
</reference>
<dbReference type="EMBL" id="JBHUDG010000051">
    <property type="protein sequence ID" value="MFD1631999.1"/>
    <property type="molecule type" value="Genomic_DNA"/>
</dbReference>
<dbReference type="PROSITE" id="PS01124">
    <property type="entry name" value="HTH_ARAC_FAMILY_2"/>
    <property type="match status" value="1"/>
</dbReference>
<organism evidence="5 6">
    <name type="scientific">Pseudopedobacter beijingensis</name>
    <dbReference type="NCBI Taxonomy" id="1207056"/>
    <lineage>
        <taxon>Bacteria</taxon>
        <taxon>Pseudomonadati</taxon>
        <taxon>Bacteroidota</taxon>
        <taxon>Sphingobacteriia</taxon>
        <taxon>Sphingobacteriales</taxon>
        <taxon>Sphingobacteriaceae</taxon>
        <taxon>Pseudopedobacter</taxon>
    </lineage>
</organism>
<name>A0ABW4IJ00_9SPHI</name>
<keyword evidence="6" id="KW-1185">Reference proteome</keyword>
<gene>
    <name evidence="5" type="ORF">ACFSAH_19160</name>
</gene>
<evidence type="ECO:0000256" key="3">
    <source>
        <dbReference type="ARBA" id="ARBA00023163"/>
    </source>
</evidence>
<dbReference type="InterPro" id="IPR009057">
    <property type="entry name" value="Homeodomain-like_sf"/>
</dbReference>
<dbReference type="PROSITE" id="PS00041">
    <property type="entry name" value="HTH_ARAC_FAMILY_1"/>
    <property type="match status" value="1"/>
</dbReference>
<dbReference type="Pfam" id="PF02311">
    <property type="entry name" value="AraC_binding"/>
    <property type="match status" value="1"/>
</dbReference>
<dbReference type="PRINTS" id="PR00032">
    <property type="entry name" value="HTHARAC"/>
</dbReference>
<dbReference type="InterPro" id="IPR037923">
    <property type="entry name" value="HTH-like"/>
</dbReference>
<dbReference type="Gene3D" id="2.60.120.280">
    <property type="entry name" value="Regulatory protein AraC"/>
    <property type="match status" value="1"/>
</dbReference>
<evidence type="ECO:0000256" key="1">
    <source>
        <dbReference type="ARBA" id="ARBA00023015"/>
    </source>
</evidence>
<dbReference type="SUPFAM" id="SSF51215">
    <property type="entry name" value="Regulatory protein AraC"/>
    <property type="match status" value="1"/>
</dbReference>
<proteinExistence type="predicted"/>
<dbReference type="InterPro" id="IPR018062">
    <property type="entry name" value="HTH_AraC-typ_CS"/>
</dbReference>
<feature type="domain" description="HTH araC/xylS-type" evidence="4">
    <location>
        <begin position="192"/>
        <end position="290"/>
    </location>
</feature>
<sequence length="294" mass="34263">MKKKRKGFSGERIIDLLKNSFAKDKRELGMPLSFSKIGFFPDAKFQYNDENNDEDYILIYCVDGRGYSEINNKVYDLGAGEFVIIPKGLNTKYYADGDNPWSFYWFYFKDNDEIIKQILAFFYKFNKNYKGFLEYGTERMALFNTVFDRLNKGYSDDNLIMLNICLMNFLTSLSFIITEGETSFHKGQGRISQSIEKMNKHLETSISLETLAKDINLSVSQFSLLFKNRTGVSPIDYFNQLKIQNACKYLDNTSMQIKEIAYKIGIHDAAYFSRLFKKIKGVSPADYRKRLPYT</sequence>
<evidence type="ECO:0000313" key="6">
    <source>
        <dbReference type="Proteomes" id="UP001597118"/>
    </source>
</evidence>